<accession>A0A1T4K3C3</accession>
<gene>
    <name evidence="6" type="ORF">SAMN02745174_00274</name>
</gene>
<reference evidence="6 7" key="1">
    <citation type="submission" date="2017-02" db="EMBL/GenBank/DDBJ databases">
        <authorList>
            <person name="Peterson S.W."/>
        </authorList>
    </citation>
    <scope>NUCLEOTIDE SEQUENCE [LARGE SCALE GENOMIC DNA]</scope>
    <source>
        <strain evidence="6 7">ATCC 700028</strain>
    </source>
</reference>
<evidence type="ECO:0000313" key="7">
    <source>
        <dbReference type="Proteomes" id="UP000191153"/>
    </source>
</evidence>
<protein>
    <submittedName>
        <fullName evidence="6">Pseudouridine-5'-phosphate glycosidase</fullName>
    </submittedName>
</protein>
<keyword evidence="7" id="KW-1185">Reference proteome</keyword>
<keyword evidence="5 6" id="KW-0326">Glycosidase</keyword>
<dbReference type="AlphaFoldDB" id="A0A1T4K3C3"/>
<evidence type="ECO:0000256" key="1">
    <source>
        <dbReference type="ARBA" id="ARBA00022723"/>
    </source>
</evidence>
<dbReference type="GO" id="GO:0005737">
    <property type="term" value="C:cytoplasm"/>
    <property type="evidence" value="ECO:0007669"/>
    <property type="project" value="TreeGrafter"/>
</dbReference>
<keyword evidence="1" id="KW-0479">Metal-binding</keyword>
<dbReference type="PANTHER" id="PTHR42909:SF1">
    <property type="entry name" value="CARBOHYDRATE KINASE PFKB DOMAIN-CONTAINING PROTEIN"/>
    <property type="match status" value="1"/>
</dbReference>
<name>A0A1T4K3C3_9FUSO</name>
<dbReference type="PANTHER" id="PTHR42909">
    <property type="entry name" value="ZGC:136858"/>
    <property type="match status" value="1"/>
</dbReference>
<sequence length="268" mass="30851">MIFYEKYMDISEEILRGFKENKPILGFDSKIIKDFKFPENLNKIYEIEDRIRELGGVPAMIAVLNGRIKVGISKNDLEILCKMSELPEASKKDIPYLILKNKSGVLSFDSTLLVGTLAGIKVFLTGYLVCDKNSYNHGEYVYKDISEYLNKNIAIISCGIRSEKEMKVILDELDKYDVPLIGYQLDEIPLYDKGKTMKVNYKIEIPSELLKFMKIKWELDITGGVMIINEDMELNSKNTLSWDGVNLYNLFNNIRLGIVLGKEVYRIR</sequence>
<dbReference type="InterPro" id="IPR007342">
    <property type="entry name" value="PsuG"/>
</dbReference>
<keyword evidence="2" id="KW-0378">Hydrolase</keyword>
<dbReference type="GO" id="GO:0046872">
    <property type="term" value="F:metal ion binding"/>
    <property type="evidence" value="ECO:0007669"/>
    <property type="project" value="UniProtKB-KW"/>
</dbReference>
<dbReference type="EMBL" id="FUWX01000004">
    <property type="protein sequence ID" value="SJZ36899.1"/>
    <property type="molecule type" value="Genomic_DNA"/>
</dbReference>
<proteinExistence type="predicted"/>
<dbReference type="RefSeq" id="WP_078692815.1">
    <property type="nucleotide sequence ID" value="NZ_FUWX01000004.1"/>
</dbReference>
<evidence type="ECO:0000256" key="3">
    <source>
        <dbReference type="ARBA" id="ARBA00023211"/>
    </source>
</evidence>
<keyword evidence="4" id="KW-0456">Lyase</keyword>
<dbReference type="STRING" id="180163.SAMN02745174_00274"/>
<evidence type="ECO:0000256" key="2">
    <source>
        <dbReference type="ARBA" id="ARBA00022801"/>
    </source>
</evidence>
<dbReference type="Proteomes" id="UP000191153">
    <property type="component" value="Unassembled WGS sequence"/>
</dbReference>
<evidence type="ECO:0000256" key="4">
    <source>
        <dbReference type="ARBA" id="ARBA00023239"/>
    </source>
</evidence>
<organism evidence="6 7">
    <name type="scientific">Cetobacterium ceti</name>
    <dbReference type="NCBI Taxonomy" id="180163"/>
    <lineage>
        <taxon>Bacteria</taxon>
        <taxon>Fusobacteriati</taxon>
        <taxon>Fusobacteriota</taxon>
        <taxon>Fusobacteriia</taxon>
        <taxon>Fusobacteriales</taxon>
        <taxon>Fusobacteriaceae</taxon>
        <taxon>Cetobacterium</taxon>
    </lineage>
</organism>
<dbReference type="GO" id="GO:0016798">
    <property type="term" value="F:hydrolase activity, acting on glycosyl bonds"/>
    <property type="evidence" value="ECO:0007669"/>
    <property type="project" value="UniProtKB-KW"/>
</dbReference>
<dbReference type="GO" id="GO:0004730">
    <property type="term" value="F:pseudouridylate synthase activity"/>
    <property type="evidence" value="ECO:0007669"/>
    <property type="project" value="InterPro"/>
</dbReference>
<dbReference type="SUPFAM" id="SSF110581">
    <property type="entry name" value="Indigoidine synthase A-like"/>
    <property type="match status" value="1"/>
</dbReference>
<dbReference type="Gene3D" id="3.40.1790.10">
    <property type="entry name" value="Indigoidine synthase domain"/>
    <property type="match status" value="1"/>
</dbReference>
<keyword evidence="3" id="KW-0464">Manganese</keyword>
<evidence type="ECO:0000256" key="5">
    <source>
        <dbReference type="ARBA" id="ARBA00023295"/>
    </source>
</evidence>
<evidence type="ECO:0000313" key="6">
    <source>
        <dbReference type="EMBL" id="SJZ36899.1"/>
    </source>
</evidence>
<dbReference type="Pfam" id="PF04227">
    <property type="entry name" value="Indigoidine_A"/>
    <property type="match status" value="1"/>
</dbReference>
<dbReference type="InterPro" id="IPR022830">
    <property type="entry name" value="Indigdn_synthA-like"/>
</dbReference>